<evidence type="ECO:0000256" key="5">
    <source>
        <dbReference type="ARBA" id="ARBA00022927"/>
    </source>
</evidence>
<evidence type="ECO:0000256" key="2">
    <source>
        <dbReference type="ARBA" id="ARBA00006602"/>
    </source>
</evidence>
<dbReference type="InterPro" id="IPR022524">
    <property type="entry name" value="FliH_Bacilli"/>
</dbReference>
<dbReference type="InterPro" id="IPR018035">
    <property type="entry name" value="Flagellar_FliH/T3SS_HrpE"/>
</dbReference>
<dbReference type="AlphaFoldDB" id="A0A2N0Z6P2"/>
<gene>
    <name evidence="10" type="primary">fliH</name>
    <name evidence="10" type="ORF">CWS01_02605</name>
</gene>
<name>A0A2N0Z6P2_9BACI</name>
<dbReference type="GO" id="GO:0015031">
    <property type="term" value="P:protein transport"/>
    <property type="evidence" value="ECO:0007669"/>
    <property type="project" value="UniProtKB-KW"/>
</dbReference>
<keyword evidence="6" id="KW-1006">Bacterial flagellum protein export</keyword>
<organism evidence="10 11">
    <name type="scientific">Niallia nealsonii</name>
    <dbReference type="NCBI Taxonomy" id="115979"/>
    <lineage>
        <taxon>Bacteria</taxon>
        <taxon>Bacillati</taxon>
        <taxon>Bacillota</taxon>
        <taxon>Bacilli</taxon>
        <taxon>Bacillales</taxon>
        <taxon>Bacillaceae</taxon>
        <taxon>Niallia</taxon>
    </lineage>
</organism>
<reference evidence="10 11" key="1">
    <citation type="journal article" date="2003" name="Int. J. Syst. Evol. Microbiol.">
        <title>Bacillus nealsonii sp. nov., isolated from a spacecraft-assembly facility, whose spores are gamma-radiation resistant.</title>
        <authorList>
            <person name="Venkateswaran K."/>
            <person name="Kempf M."/>
            <person name="Chen F."/>
            <person name="Satomi M."/>
            <person name="Nicholson W."/>
            <person name="Kern R."/>
        </authorList>
    </citation>
    <scope>NUCLEOTIDE SEQUENCE [LARGE SCALE GENOMIC DNA]</scope>
    <source>
        <strain evidence="10 11">FO-92</strain>
    </source>
</reference>
<proteinExistence type="inferred from homology"/>
<keyword evidence="4" id="KW-1005">Bacterial flagellum biogenesis</keyword>
<comment type="function">
    <text evidence="1">Needed for flagellar regrowth and assembly.</text>
</comment>
<evidence type="ECO:0000256" key="8">
    <source>
        <dbReference type="SAM" id="Coils"/>
    </source>
</evidence>
<keyword evidence="10" id="KW-0966">Cell projection</keyword>
<sequence length="254" mass="29524">MILLSRLIKSNWANQKQAEQKVISIKYMNSLEEIDIFSNQEHSKIIEQANEEANAILMQAHQQIEQEKQQLQIEKQNWQEEKMQLIEEAKQHGYNVGLEEGRTIGYQEYGEYIQMAKDVIELSKHDYQSYLDSAERTILNLAIKAAEKIMNSKIEQDKSHFLNVVKKVLQEGRGIKEVQLHVHPVHYQYVLSEKEELLSLFPIQPNLFIFPNTGISENGCVIETNNGKIDATIDTQLKMLKQKLLDLLESEQEE</sequence>
<evidence type="ECO:0000256" key="4">
    <source>
        <dbReference type="ARBA" id="ARBA00022795"/>
    </source>
</evidence>
<evidence type="ECO:0000256" key="6">
    <source>
        <dbReference type="ARBA" id="ARBA00023225"/>
    </source>
</evidence>
<dbReference type="Proteomes" id="UP000233375">
    <property type="component" value="Unassembled WGS sequence"/>
</dbReference>
<dbReference type="EMBL" id="PISE01000006">
    <property type="protein sequence ID" value="PKG25170.1"/>
    <property type="molecule type" value="Genomic_DNA"/>
</dbReference>
<keyword evidence="8" id="KW-0175">Coiled coil</keyword>
<evidence type="ECO:0000313" key="11">
    <source>
        <dbReference type="Proteomes" id="UP000233375"/>
    </source>
</evidence>
<evidence type="ECO:0000256" key="7">
    <source>
        <dbReference type="NCBIfam" id="TIGR03825"/>
    </source>
</evidence>
<comment type="similarity">
    <text evidence="2">Belongs to the FliH family.</text>
</comment>
<dbReference type="PANTHER" id="PTHR34982:SF1">
    <property type="entry name" value="FLAGELLAR ASSEMBLY PROTEIN FLIH"/>
    <property type="match status" value="1"/>
</dbReference>
<dbReference type="PANTHER" id="PTHR34982">
    <property type="entry name" value="YOP PROTEINS TRANSLOCATION PROTEIN L"/>
    <property type="match status" value="1"/>
</dbReference>
<evidence type="ECO:0000256" key="1">
    <source>
        <dbReference type="ARBA" id="ARBA00003041"/>
    </source>
</evidence>
<evidence type="ECO:0000313" key="10">
    <source>
        <dbReference type="EMBL" id="PKG25170.1"/>
    </source>
</evidence>
<protein>
    <recommendedName>
        <fullName evidence="7">Flagellar assembly protein FliH</fullName>
    </recommendedName>
</protein>
<keyword evidence="3" id="KW-0813">Transport</keyword>
<dbReference type="GO" id="GO:0044781">
    <property type="term" value="P:bacterial-type flagellum organization"/>
    <property type="evidence" value="ECO:0007669"/>
    <property type="project" value="UniProtKB-KW"/>
</dbReference>
<dbReference type="NCBIfam" id="TIGR03825">
    <property type="entry name" value="FliH_bacil"/>
    <property type="match status" value="1"/>
</dbReference>
<accession>A0A2N0Z6P2</accession>
<keyword evidence="10" id="KW-0969">Cilium</keyword>
<evidence type="ECO:0000259" key="9">
    <source>
        <dbReference type="Pfam" id="PF02108"/>
    </source>
</evidence>
<dbReference type="InterPro" id="IPR051472">
    <property type="entry name" value="T3SS_Stator/FliH"/>
</dbReference>
<comment type="caution">
    <text evidence="10">The sequence shown here is derived from an EMBL/GenBank/DDBJ whole genome shotgun (WGS) entry which is preliminary data.</text>
</comment>
<keyword evidence="5" id="KW-0653">Protein transport</keyword>
<dbReference type="Pfam" id="PF02108">
    <property type="entry name" value="FliH"/>
    <property type="match status" value="1"/>
</dbReference>
<feature type="domain" description="Flagellar assembly protein FliH/Type III secretion system HrpE" evidence="9">
    <location>
        <begin position="114"/>
        <end position="238"/>
    </location>
</feature>
<dbReference type="GO" id="GO:0005829">
    <property type="term" value="C:cytosol"/>
    <property type="evidence" value="ECO:0007669"/>
    <property type="project" value="TreeGrafter"/>
</dbReference>
<feature type="coiled-coil region" evidence="8">
    <location>
        <begin position="46"/>
        <end position="88"/>
    </location>
</feature>
<evidence type="ECO:0000256" key="3">
    <source>
        <dbReference type="ARBA" id="ARBA00022448"/>
    </source>
</evidence>
<keyword evidence="10" id="KW-0282">Flagellum</keyword>
<keyword evidence="11" id="KW-1185">Reference proteome</keyword>